<reference evidence="1" key="1">
    <citation type="submission" date="2022-03" db="EMBL/GenBank/DDBJ databases">
        <authorList>
            <person name="Brunel B."/>
        </authorList>
    </citation>
    <scope>NUCLEOTIDE SEQUENCE</scope>
    <source>
        <strain evidence="1">STM4922sample</strain>
    </source>
</reference>
<comment type="caution">
    <text evidence="1">The sequence shown here is derived from an EMBL/GenBank/DDBJ whole genome shotgun (WGS) entry which is preliminary data.</text>
</comment>
<evidence type="ECO:0000313" key="1">
    <source>
        <dbReference type="EMBL" id="CAH2399579.1"/>
    </source>
</evidence>
<name>A0ABN8JR43_9HYPH</name>
<organism evidence="1 2">
    <name type="scientific">Mesorhizobium ventifaucium</name>
    <dbReference type="NCBI Taxonomy" id="666020"/>
    <lineage>
        <taxon>Bacteria</taxon>
        <taxon>Pseudomonadati</taxon>
        <taxon>Pseudomonadota</taxon>
        <taxon>Alphaproteobacteria</taxon>
        <taxon>Hyphomicrobiales</taxon>
        <taxon>Phyllobacteriaceae</taxon>
        <taxon>Mesorhizobium</taxon>
    </lineage>
</organism>
<sequence length="164" mass="18015">MFGGTGQISLLQQSVMRVKMDMKDAIAEPLPQLFNLSRNSGGIDQKYGIIAHRGGLHGHCLRDPGAACLAIEPVSRSLKFVALARNATVLDHPTAGRHPLCAKQLPELIAERRLTDPNGAGENYHKTHDPPESRKMARLLQMVIAVKTASKNNCVILRLPFIRH</sequence>
<dbReference type="Proteomes" id="UP001152604">
    <property type="component" value="Unassembled WGS sequence"/>
</dbReference>
<accession>A0ABN8JR43</accession>
<keyword evidence="2" id="KW-1185">Reference proteome</keyword>
<proteinExistence type="predicted"/>
<gene>
    <name evidence="1" type="ORF">MES4922_210344</name>
</gene>
<dbReference type="EMBL" id="CAKXZS010000014">
    <property type="protein sequence ID" value="CAH2399579.1"/>
    <property type="molecule type" value="Genomic_DNA"/>
</dbReference>
<protein>
    <submittedName>
        <fullName evidence="1">Uncharacterized protein</fullName>
    </submittedName>
</protein>
<evidence type="ECO:0000313" key="2">
    <source>
        <dbReference type="Proteomes" id="UP001152604"/>
    </source>
</evidence>